<comment type="caution">
    <text evidence="1">The sequence shown here is derived from an EMBL/GenBank/DDBJ whole genome shotgun (WGS) entry which is preliminary data.</text>
</comment>
<sequence>MDPNLPFEYDSPDSLFFEQETLVFSLFYIHKFQTPAEIKSKLTSLLKYLQVEFQPYIDHYPWYQAPIQFQIVEDRGFHYIYGELVYGDYLNDLWLVTKILHGFTSRDSNIYVRLFDQDGEFLLIEGSDHLGEWMDPVSGTNRIWIHDLKFKIVDNDYFPHKGLTLLRALRFIEETPYKLLYSESLSRHLIEKLSLYPEECLKNLFVEEVKVSQSLFDSVLASKPSYVANAALNFKVKQDFLFAGGFSSSESKVKLKMLDQGCLPSISDPVLKIRVSAFAHLYLKQITQQGDSDTSLEKGNVLVYALDGFLKNVAVEDVNPKIKTWKEFNQITEEDKLQKELIRYLAIPKKVESKEVTIEDLDGLKREKAPENDLNKDEIMDKLKHFFDSKGDSGGVRHQDEKDVEFTYDSDNYNDDSDYSSDEDNVS</sequence>
<accession>A0ACB5T8V4</accession>
<organism evidence="1 2">
    <name type="scientific">Ambrosiozyma monospora</name>
    <name type="common">Yeast</name>
    <name type="synonym">Endomycopsis monosporus</name>
    <dbReference type="NCBI Taxonomy" id="43982"/>
    <lineage>
        <taxon>Eukaryota</taxon>
        <taxon>Fungi</taxon>
        <taxon>Dikarya</taxon>
        <taxon>Ascomycota</taxon>
        <taxon>Saccharomycotina</taxon>
        <taxon>Pichiomycetes</taxon>
        <taxon>Pichiales</taxon>
        <taxon>Pichiaceae</taxon>
        <taxon>Ambrosiozyma</taxon>
    </lineage>
</organism>
<protein>
    <submittedName>
        <fullName evidence="1">Unnamed protein product</fullName>
    </submittedName>
</protein>
<evidence type="ECO:0000313" key="2">
    <source>
        <dbReference type="Proteomes" id="UP001165064"/>
    </source>
</evidence>
<reference evidence="1" key="1">
    <citation type="submission" date="2023-04" db="EMBL/GenBank/DDBJ databases">
        <title>Ambrosiozyma monospora NBRC 10751.</title>
        <authorList>
            <person name="Ichikawa N."/>
            <person name="Sato H."/>
            <person name="Tonouchi N."/>
        </authorList>
    </citation>
    <scope>NUCLEOTIDE SEQUENCE</scope>
    <source>
        <strain evidence="1">NBRC 10751</strain>
    </source>
</reference>
<name>A0ACB5T8V4_AMBMO</name>
<dbReference type="Proteomes" id="UP001165064">
    <property type="component" value="Unassembled WGS sequence"/>
</dbReference>
<keyword evidence="2" id="KW-1185">Reference proteome</keyword>
<evidence type="ECO:0000313" key="1">
    <source>
        <dbReference type="EMBL" id="GME83427.1"/>
    </source>
</evidence>
<gene>
    <name evidence="1" type="ORF">Amon02_000616300</name>
</gene>
<proteinExistence type="predicted"/>
<dbReference type="EMBL" id="BSXS01004746">
    <property type="protein sequence ID" value="GME83427.1"/>
    <property type="molecule type" value="Genomic_DNA"/>
</dbReference>